<gene>
    <name evidence="4" type="ORF">V0288_09240</name>
</gene>
<dbReference type="PANTHER" id="PTHR34985">
    <property type="entry name" value="SLR0554 PROTEIN"/>
    <property type="match status" value="1"/>
</dbReference>
<feature type="region of interest" description="Disordered" evidence="1">
    <location>
        <begin position="688"/>
        <end position="717"/>
    </location>
</feature>
<evidence type="ECO:0000256" key="1">
    <source>
        <dbReference type="SAM" id="MobiDB-lite"/>
    </source>
</evidence>
<sequence>MKPQIMQEDTPNLHLRDSHQKEWESSKVHPEIIFNNVRSCSGDAAYERLLYALDTDARRNDGRLRDRFLKDFAHLDYGGWWCNGLDLSTFTGQALVNQNYASESEWGCFKPDRPRIREGKPVKYEHPPKAPAGIFALEIGDELFGEFQAKYSHLPTDEPPIPVPSGVEFWRWVLANPEIPVCITEGAKKTGCLLSHGHAAIGLAGVWNFTDDDGALKPEIKELCDPGREFTIVFDQDSRWHVRDNVARAARRLTELLESEGCQVTILRWRYEEGKGIDDFVAKQKQGELEKLFEERLYFSEYWENHIKPREMKRPQFLKFLQTELKGKIAFNQLSGRVEWDGQPIELSGELSYRFLEEYNIDAQETVITHGLLHVARQNAYHPVRRYLDSIANLPAANIDRIAEEHFGVDDPFYNVLVKKWLVGAVARIYEPGCQFDNALILQGDAYAGKSTWFETMGGNWFSGSFGSDLTAPKELMKLHCAWIHEWSEFDNIASKQKFQALKSFLSSKSDDFVRPYGREVTPNPRMSVMGGSINPQAFLQDETGDRKFWVIPVRPGFKIPIDRVRADRDRIWAAAVQLYRQNPNIRYTTPEEHAYHQKINERFRDYDPWHDQILNFLVEKRAKRISIDRILIECLFFSPDRIDAKVRNRVRKTIVSIGGLSIGSRLETEYDGRARRLWEIPDTIFPTEEETSVPSLPPSEEESRRSTTVDRDGYNGSTTVNKCTPLYAETETGQSIQHPYNGYNAPKAEKLFQDTGEGETAPSTEIDPRPRCIVQRNEGECRVVRKIKFADGAQGYEIETPRGERKRVSAWIVTLLDGDSEGNGNGKN</sequence>
<keyword evidence="5" id="KW-1185">Reference proteome</keyword>
<dbReference type="InterPro" id="IPR007936">
    <property type="entry name" value="VapE-like_dom"/>
</dbReference>
<dbReference type="RefSeq" id="WP_332864783.1">
    <property type="nucleotide sequence ID" value="NZ_JBAFSM010000014.1"/>
</dbReference>
<organism evidence="4 5">
    <name type="scientific">Pannus brasiliensis CCIBt3594</name>
    <dbReference type="NCBI Taxonomy" id="1427578"/>
    <lineage>
        <taxon>Bacteria</taxon>
        <taxon>Bacillati</taxon>
        <taxon>Cyanobacteriota</taxon>
        <taxon>Cyanophyceae</taxon>
        <taxon>Oscillatoriophycideae</taxon>
        <taxon>Chroococcales</taxon>
        <taxon>Microcystaceae</taxon>
        <taxon>Pannus</taxon>
    </lineage>
</organism>
<evidence type="ECO:0000313" key="4">
    <source>
        <dbReference type="EMBL" id="MEG3437302.1"/>
    </source>
</evidence>
<feature type="domain" description="DUF3854" evidence="3">
    <location>
        <begin position="169"/>
        <end position="285"/>
    </location>
</feature>
<evidence type="ECO:0000259" key="2">
    <source>
        <dbReference type="Pfam" id="PF05272"/>
    </source>
</evidence>
<reference evidence="4 5" key="1">
    <citation type="submission" date="2024-01" db="EMBL/GenBank/DDBJ databases">
        <title>Genomic insights into the taxonomy and metabolism of the cyanobacterium Pannus brasiliensis CCIBt3594.</title>
        <authorList>
            <person name="Machado M."/>
            <person name="Botero N.B."/>
            <person name="Andreote A.P.D."/>
            <person name="Feitosa A.M.T."/>
            <person name="Popin R."/>
            <person name="Sivonen K."/>
            <person name="Fiore M.F."/>
        </authorList>
    </citation>
    <scope>NUCLEOTIDE SEQUENCE [LARGE SCALE GENOMIC DNA]</scope>
    <source>
        <strain evidence="4 5">CCIBt3594</strain>
    </source>
</reference>
<comment type="caution">
    <text evidence="4">The sequence shown here is derived from an EMBL/GenBank/DDBJ whole genome shotgun (WGS) entry which is preliminary data.</text>
</comment>
<protein>
    <submittedName>
        <fullName evidence="4">VapE domain-containing protein</fullName>
    </submittedName>
</protein>
<dbReference type="Proteomes" id="UP001328733">
    <property type="component" value="Unassembled WGS sequence"/>
</dbReference>
<feature type="domain" description="Virulence-associated protein E-like" evidence="2">
    <location>
        <begin position="397"/>
        <end position="605"/>
    </location>
</feature>
<evidence type="ECO:0000259" key="3">
    <source>
        <dbReference type="Pfam" id="PF12965"/>
    </source>
</evidence>
<accession>A0AAW9QTH3</accession>
<dbReference type="EMBL" id="JBAFSM010000014">
    <property type="protein sequence ID" value="MEG3437302.1"/>
    <property type="molecule type" value="Genomic_DNA"/>
</dbReference>
<feature type="region of interest" description="Disordered" evidence="1">
    <location>
        <begin position="1"/>
        <end position="20"/>
    </location>
</feature>
<dbReference type="PANTHER" id="PTHR34985:SF1">
    <property type="entry name" value="SLR0554 PROTEIN"/>
    <property type="match status" value="1"/>
</dbReference>
<dbReference type="Pfam" id="PF05272">
    <property type="entry name" value="VapE-like_dom"/>
    <property type="match status" value="1"/>
</dbReference>
<dbReference type="AlphaFoldDB" id="A0AAW9QTH3"/>
<feature type="compositionally biased region" description="Basic and acidic residues" evidence="1">
    <location>
        <begin position="702"/>
        <end position="714"/>
    </location>
</feature>
<dbReference type="InterPro" id="IPR024385">
    <property type="entry name" value="DUF3854"/>
</dbReference>
<dbReference type="Pfam" id="PF12965">
    <property type="entry name" value="DUF3854"/>
    <property type="match status" value="1"/>
</dbReference>
<evidence type="ECO:0000313" key="5">
    <source>
        <dbReference type="Proteomes" id="UP001328733"/>
    </source>
</evidence>
<name>A0AAW9QTH3_9CHRO</name>
<proteinExistence type="predicted"/>